<keyword evidence="4" id="KW-0378">Hydrolase</keyword>
<dbReference type="AlphaFoldDB" id="A0A6S6TWL7"/>
<keyword evidence="3" id="KW-0479">Metal-binding</keyword>
<dbReference type="Pfam" id="PF01850">
    <property type="entry name" value="PIN"/>
    <property type="match status" value="1"/>
</dbReference>
<evidence type="ECO:0000259" key="6">
    <source>
        <dbReference type="Pfam" id="PF01850"/>
    </source>
</evidence>
<reference evidence="7" key="1">
    <citation type="submission" date="2020-01" db="EMBL/GenBank/DDBJ databases">
        <authorList>
            <person name="Meier V. D."/>
            <person name="Meier V D."/>
        </authorList>
    </citation>
    <scope>NUCLEOTIDE SEQUENCE</scope>
    <source>
        <strain evidence="7">HLG_WM_MAG_06</strain>
    </source>
</reference>
<name>A0A6S6TWL7_9BACT</name>
<protein>
    <submittedName>
        <fullName evidence="7">Ribonuclease VapC</fullName>
    </submittedName>
</protein>
<dbReference type="GO" id="GO:0004540">
    <property type="term" value="F:RNA nuclease activity"/>
    <property type="evidence" value="ECO:0007669"/>
    <property type="project" value="TreeGrafter"/>
</dbReference>
<evidence type="ECO:0000313" key="7">
    <source>
        <dbReference type="EMBL" id="CAA6822517.1"/>
    </source>
</evidence>
<keyword evidence="5" id="KW-0460">Magnesium</keyword>
<sequence>MENRRVLIDTSIFIEYFRKENKQKTLLYRLTKEGYTLITSAICYFEYMSGSKNREFDKLLFENVEVLSFDKNQAYIASKIYQDLKKKNTLIEFRDILISSSAIAQEIPLATLNRKHFERIEALSLLKI</sequence>
<dbReference type="CDD" id="cd09881">
    <property type="entry name" value="PIN_VapC4-5_FitB-like"/>
    <property type="match status" value="1"/>
</dbReference>
<dbReference type="PANTHER" id="PTHR42740">
    <property type="entry name" value="RIBONUCLEASE VAPC3"/>
    <property type="match status" value="1"/>
</dbReference>
<evidence type="ECO:0000256" key="5">
    <source>
        <dbReference type="ARBA" id="ARBA00022842"/>
    </source>
</evidence>
<evidence type="ECO:0000256" key="2">
    <source>
        <dbReference type="ARBA" id="ARBA00022722"/>
    </source>
</evidence>
<dbReference type="GO" id="GO:0016787">
    <property type="term" value="F:hydrolase activity"/>
    <property type="evidence" value="ECO:0007669"/>
    <property type="project" value="UniProtKB-KW"/>
</dbReference>
<dbReference type="InterPro" id="IPR029060">
    <property type="entry name" value="PIN-like_dom_sf"/>
</dbReference>
<accession>A0A6S6TWL7</accession>
<feature type="domain" description="PIN" evidence="6">
    <location>
        <begin position="6"/>
        <end position="121"/>
    </location>
</feature>
<keyword evidence="2" id="KW-0540">Nuclease</keyword>
<evidence type="ECO:0000256" key="3">
    <source>
        <dbReference type="ARBA" id="ARBA00022723"/>
    </source>
</evidence>
<evidence type="ECO:0000256" key="4">
    <source>
        <dbReference type="ARBA" id="ARBA00022801"/>
    </source>
</evidence>
<evidence type="ECO:0000256" key="1">
    <source>
        <dbReference type="ARBA" id="ARBA00022649"/>
    </source>
</evidence>
<keyword evidence="1" id="KW-1277">Toxin-antitoxin system</keyword>
<dbReference type="PANTHER" id="PTHR42740:SF1">
    <property type="entry name" value="RIBONUCLEASE VAPC3"/>
    <property type="match status" value="1"/>
</dbReference>
<dbReference type="InterPro" id="IPR051749">
    <property type="entry name" value="PINc/VapC_TA_RNase"/>
</dbReference>
<dbReference type="InterPro" id="IPR002716">
    <property type="entry name" value="PIN_dom"/>
</dbReference>
<proteinExistence type="predicted"/>
<dbReference type="SUPFAM" id="SSF88723">
    <property type="entry name" value="PIN domain-like"/>
    <property type="match status" value="1"/>
</dbReference>
<dbReference type="GO" id="GO:0046872">
    <property type="term" value="F:metal ion binding"/>
    <property type="evidence" value="ECO:0007669"/>
    <property type="project" value="UniProtKB-KW"/>
</dbReference>
<organism evidence="7">
    <name type="scientific">uncultured Sulfurovum sp</name>
    <dbReference type="NCBI Taxonomy" id="269237"/>
    <lineage>
        <taxon>Bacteria</taxon>
        <taxon>Pseudomonadati</taxon>
        <taxon>Campylobacterota</taxon>
        <taxon>Epsilonproteobacteria</taxon>
        <taxon>Campylobacterales</taxon>
        <taxon>Sulfurovaceae</taxon>
        <taxon>Sulfurovum</taxon>
        <taxon>environmental samples</taxon>
    </lineage>
</organism>
<dbReference type="Gene3D" id="3.40.50.1010">
    <property type="entry name" value="5'-nuclease"/>
    <property type="match status" value="1"/>
</dbReference>
<dbReference type="EMBL" id="CACVAP010000102">
    <property type="protein sequence ID" value="CAA6822517.1"/>
    <property type="molecule type" value="Genomic_DNA"/>
</dbReference>
<gene>
    <name evidence="7" type="ORF">HELGO_WM9271</name>
</gene>